<keyword evidence="1" id="KW-0472">Membrane</keyword>
<organism evidence="2">
    <name type="scientific">Streptomyces sp. NBC_01393</name>
    <dbReference type="NCBI Taxonomy" id="2903851"/>
    <lineage>
        <taxon>Bacteria</taxon>
        <taxon>Bacillati</taxon>
        <taxon>Actinomycetota</taxon>
        <taxon>Actinomycetes</taxon>
        <taxon>Kitasatosporales</taxon>
        <taxon>Streptomycetaceae</taxon>
        <taxon>Streptomyces</taxon>
    </lineage>
</organism>
<name>A0AAU3HS98_9ACTN</name>
<dbReference type="EMBL" id="CP109546">
    <property type="protein sequence ID" value="WTZ07151.1"/>
    <property type="molecule type" value="Genomic_DNA"/>
</dbReference>
<reference evidence="2" key="1">
    <citation type="submission" date="2022-10" db="EMBL/GenBank/DDBJ databases">
        <title>The complete genomes of actinobacterial strains from the NBC collection.</title>
        <authorList>
            <person name="Joergensen T.S."/>
            <person name="Alvarez Arevalo M."/>
            <person name="Sterndorff E.B."/>
            <person name="Faurdal D."/>
            <person name="Vuksanovic O."/>
            <person name="Mourched A.-S."/>
            <person name="Charusanti P."/>
            <person name="Shaw S."/>
            <person name="Blin K."/>
            <person name="Weber T."/>
        </authorList>
    </citation>
    <scope>NUCLEOTIDE SEQUENCE</scope>
    <source>
        <strain evidence="2">NBC_01393</strain>
    </source>
</reference>
<keyword evidence="1" id="KW-1133">Transmembrane helix</keyword>
<feature type="transmembrane region" description="Helical" evidence="1">
    <location>
        <begin position="12"/>
        <end position="30"/>
    </location>
</feature>
<sequence>MMKDFLRRKTVRVITDVVAIAVVSCVYLIVLSRGNVFSWL</sequence>
<keyword evidence="1" id="KW-0812">Transmembrane</keyword>
<dbReference type="AlphaFoldDB" id="A0AAU3HS98"/>
<evidence type="ECO:0000256" key="1">
    <source>
        <dbReference type="SAM" id="Phobius"/>
    </source>
</evidence>
<protein>
    <submittedName>
        <fullName evidence="2">Uncharacterized protein</fullName>
    </submittedName>
</protein>
<gene>
    <name evidence="2" type="ORF">OG699_03565</name>
</gene>
<evidence type="ECO:0000313" key="2">
    <source>
        <dbReference type="EMBL" id="WTZ07151.1"/>
    </source>
</evidence>
<accession>A0AAU3HS98</accession>
<proteinExistence type="predicted"/>